<organism evidence="5">
    <name type="scientific">Paraconexibacter sp. AEG42_29</name>
    <dbReference type="NCBI Taxonomy" id="2997339"/>
    <lineage>
        <taxon>Bacteria</taxon>
        <taxon>Bacillati</taxon>
        <taxon>Actinomycetota</taxon>
        <taxon>Thermoleophilia</taxon>
        <taxon>Solirubrobacterales</taxon>
        <taxon>Paraconexibacteraceae</taxon>
        <taxon>Paraconexibacter</taxon>
    </lineage>
</organism>
<feature type="domain" description="HTH luxR-type" evidence="4">
    <location>
        <begin position="309"/>
        <end position="374"/>
    </location>
</feature>
<name>A0AAU7ARK5_9ACTN</name>
<keyword evidence="1" id="KW-0805">Transcription regulation</keyword>
<dbReference type="PANTHER" id="PTHR44688:SF16">
    <property type="entry name" value="DNA-BINDING TRANSCRIPTIONAL ACTIVATOR DEVR_DOSR"/>
    <property type="match status" value="1"/>
</dbReference>
<dbReference type="Gene3D" id="1.10.10.10">
    <property type="entry name" value="Winged helix-like DNA-binding domain superfamily/Winged helix DNA-binding domain"/>
    <property type="match status" value="1"/>
</dbReference>
<dbReference type="InterPro" id="IPR016032">
    <property type="entry name" value="Sig_transdc_resp-reg_C-effctor"/>
</dbReference>
<dbReference type="PRINTS" id="PR00038">
    <property type="entry name" value="HTHLUXR"/>
</dbReference>
<keyword evidence="3" id="KW-0804">Transcription</keyword>
<dbReference type="CDD" id="cd06170">
    <property type="entry name" value="LuxR_C_like"/>
    <property type="match status" value="1"/>
</dbReference>
<proteinExistence type="predicted"/>
<dbReference type="PROSITE" id="PS00622">
    <property type="entry name" value="HTH_LUXR_1"/>
    <property type="match status" value="1"/>
</dbReference>
<evidence type="ECO:0000256" key="3">
    <source>
        <dbReference type="ARBA" id="ARBA00023163"/>
    </source>
</evidence>
<dbReference type="KEGG" id="parq:DSM112329_01117"/>
<protein>
    <recommendedName>
        <fullName evidence="4">HTH luxR-type domain-containing protein</fullName>
    </recommendedName>
</protein>
<dbReference type="RefSeq" id="WP_354700827.1">
    <property type="nucleotide sequence ID" value="NZ_CP114014.1"/>
</dbReference>
<dbReference type="Gene3D" id="3.30.450.40">
    <property type="match status" value="1"/>
</dbReference>
<dbReference type="InterPro" id="IPR036388">
    <property type="entry name" value="WH-like_DNA-bd_sf"/>
</dbReference>
<keyword evidence="2" id="KW-0238">DNA-binding</keyword>
<dbReference type="Pfam" id="PF01590">
    <property type="entry name" value="GAF"/>
    <property type="match status" value="1"/>
</dbReference>
<evidence type="ECO:0000256" key="1">
    <source>
        <dbReference type="ARBA" id="ARBA00023015"/>
    </source>
</evidence>
<evidence type="ECO:0000313" key="5">
    <source>
        <dbReference type="EMBL" id="XAY04284.1"/>
    </source>
</evidence>
<dbReference type="SMART" id="SM00421">
    <property type="entry name" value="HTH_LUXR"/>
    <property type="match status" value="1"/>
</dbReference>
<dbReference type="InterPro" id="IPR000792">
    <property type="entry name" value="Tscrpt_reg_LuxR_C"/>
</dbReference>
<evidence type="ECO:0000256" key="2">
    <source>
        <dbReference type="ARBA" id="ARBA00023125"/>
    </source>
</evidence>
<dbReference type="Pfam" id="PF00196">
    <property type="entry name" value="GerE"/>
    <property type="match status" value="1"/>
</dbReference>
<dbReference type="EMBL" id="CP114014">
    <property type="protein sequence ID" value="XAY04284.1"/>
    <property type="molecule type" value="Genomic_DNA"/>
</dbReference>
<dbReference type="AlphaFoldDB" id="A0AAU7ARK5"/>
<evidence type="ECO:0000259" key="4">
    <source>
        <dbReference type="PROSITE" id="PS50043"/>
    </source>
</evidence>
<sequence>MTTTGDEGAAALTARVDELARALEGRMTAGPPGVSDLGALAPWLASARTSAAGALAACGQMDAEAGGWLSLALEARDLLVACGVLSEADRVAREAAVAQALHELRAVGTAADLLDRACDVLVEHCGFRRALLSRTDGERWLPWKARFAGDADFAERFTAELQERRIDLVDAPLERDVVDRMRPAIVLDAVGDARTNKPTVELGLTGSYVVAPIIPGGRVVGFFHADHHPSGRVVDEDDRDALWAFAEGFGRLYERAVLIERLAAQRRHIEQAFASARETFAALDLDVRLVDVEGDPLGEDEALPAPASNESVRALMTGREREVLDLLVRGMGNREIADRLVLQVGTVKTHVKSILRKVGAANRAEVIALYVRGSS</sequence>
<reference evidence="5" key="1">
    <citation type="submission" date="2022-12" db="EMBL/GenBank/DDBJ databases">
        <title>Paraconexibacter alkalitolerans sp. nov. and Baekduia alba sp. nov., isolated from soil and emended description of the genera Paraconexibacter (Chun et al., 2020) and Baekduia (An et al., 2020).</title>
        <authorList>
            <person name="Vieira S."/>
            <person name="Huber K.J."/>
            <person name="Geppert A."/>
            <person name="Wolf J."/>
            <person name="Neumann-Schaal M."/>
            <person name="Muesken M."/>
            <person name="Overmann J."/>
        </authorList>
    </citation>
    <scope>NUCLEOTIDE SEQUENCE</scope>
    <source>
        <strain evidence="5">AEG42_29</strain>
    </source>
</reference>
<accession>A0AAU7ARK5</accession>
<dbReference type="InterPro" id="IPR003018">
    <property type="entry name" value="GAF"/>
</dbReference>
<dbReference type="PROSITE" id="PS50043">
    <property type="entry name" value="HTH_LUXR_2"/>
    <property type="match status" value="1"/>
</dbReference>
<dbReference type="GO" id="GO:0006355">
    <property type="term" value="P:regulation of DNA-templated transcription"/>
    <property type="evidence" value="ECO:0007669"/>
    <property type="project" value="InterPro"/>
</dbReference>
<dbReference type="PANTHER" id="PTHR44688">
    <property type="entry name" value="DNA-BINDING TRANSCRIPTIONAL ACTIVATOR DEVR_DOSR"/>
    <property type="match status" value="1"/>
</dbReference>
<dbReference type="InterPro" id="IPR029016">
    <property type="entry name" value="GAF-like_dom_sf"/>
</dbReference>
<dbReference type="GO" id="GO:0003677">
    <property type="term" value="F:DNA binding"/>
    <property type="evidence" value="ECO:0007669"/>
    <property type="project" value="UniProtKB-KW"/>
</dbReference>
<dbReference type="SUPFAM" id="SSF46894">
    <property type="entry name" value="C-terminal effector domain of the bipartite response regulators"/>
    <property type="match status" value="1"/>
</dbReference>
<dbReference type="SMART" id="SM00065">
    <property type="entry name" value="GAF"/>
    <property type="match status" value="1"/>
</dbReference>
<dbReference type="SUPFAM" id="SSF55781">
    <property type="entry name" value="GAF domain-like"/>
    <property type="match status" value="1"/>
</dbReference>
<gene>
    <name evidence="5" type="ORF">DSM112329_01117</name>
</gene>